<dbReference type="Gene3D" id="3.40.50.1010">
    <property type="entry name" value="5'-nuclease"/>
    <property type="match status" value="1"/>
</dbReference>
<dbReference type="GO" id="GO:0017108">
    <property type="term" value="F:5'-flap endonuclease activity"/>
    <property type="evidence" value="ECO:0007669"/>
    <property type="project" value="TreeGrafter"/>
</dbReference>
<reference evidence="2" key="1">
    <citation type="journal article" date="2020" name="Nature">
        <title>Giant virus diversity and host interactions through global metagenomics.</title>
        <authorList>
            <person name="Schulz F."/>
            <person name="Roux S."/>
            <person name="Paez-Espino D."/>
            <person name="Jungbluth S."/>
            <person name="Walsh D.A."/>
            <person name="Denef V.J."/>
            <person name="McMahon K.D."/>
            <person name="Konstantinidis K.T."/>
            <person name="Eloe-Fadrosh E.A."/>
            <person name="Kyrpides N.C."/>
            <person name="Woyke T."/>
        </authorList>
    </citation>
    <scope>NUCLEOTIDE SEQUENCE</scope>
    <source>
        <strain evidence="2">GVMAG-S-3300013006-138</strain>
    </source>
</reference>
<dbReference type="InterPro" id="IPR006086">
    <property type="entry name" value="XPG-I_dom"/>
</dbReference>
<dbReference type="InterPro" id="IPR029060">
    <property type="entry name" value="PIN-like_dom_sf"/>
</dbReference>
<accession>A0A6C0KJK8</accession>
<dbReference type="EMBL" id="MN740925">
    <property type="protein sequence ID" value="QHU18202.1"/>
    <property type="molecule type" value="Genomic_DNA"/>
</dbReference>
<dbReference type="AlphaFoldDB" id="A0A6C0KJK8"/>
<feature type="domain" description="XPG-I" evidence="1">
    <location>
        <begin position="145"/>
        <end position="222"/>
    </location>
</feature>
<protein>
    <recommendedName>
        <fullName evidence="1">XPG-I domain-containing protein</fullName>
    </recommendedName>
</protein>
<dbReference type="PANTHER" id="PTHR11081">
    <property type="entry name" value="FLAP ENDONUCLEASE FAMILY MEMBER"/>
    <property type="match status" value="1"/>
</dbReference>
<dbReference type="SUPFAM" id="SSF88723">
    <property type="entry name" value="PIN domain-like"/>
    <property type="match status" value="1"/>
</dbReference>
<dbReference type="PANTHER" id="PTHR11081:SF32">
    <property type="entry name" value="POST-TRANSCRIPTIONAL REGULATOR MKT1"/>
    <property type="match status" value="1"/>
</dbReference>
<dbReference type="InterPro" id="IPR006084">
    <property type="entry name" value="XPG/Rad2"/>
</dbReference>
<evidence type="ECO:0000313" key="2">
    <source>
        <dbReference type="EMBL" id="QHU18202.1"/>
    </source>
</evidence>
<evidence type="ECO:0000259" key="1">
    <source>
        <dbReference type="Pfam" id="PF00867"/>
    </source>
</evidence>
<proteinExistence type="predicted"/>
<organism evidence="2">
    <name type="scientific">viral metagenome</name>
    <dbReference type="NCBI Taxonomy" id="1070528"/>
    <lineage>
        <taxon>unclassified sequences</taxon>
        <taxon>metagenomes</taxon>
        <taxon>organismal metagenomes</taxon>
    </lineage>
</organism>
<name>A0A6C0KJK8_9ZZZZ</name>
<sequence>MGVRGLLTYCNPIKRKVNTNVQNLRIGLDGFSLLFLFREEREIFEQYLRDMLAKVGHTDGITLVMDKRAAKEKQEVVQGRKDQRKEAKAEANNLSSFTQSPEFEELDEQQRAILEKTLAQKQRAAWCLYPEYMKWFRSLLKSLEIPIQMAPEEADTVLAKGNYDVVVSSDSDLLILGVKRLWIPELKHKKVQHTEILHTQFINFLGIQDEQLFELAYMAGCDVQPRSLMPIRMAISRLRFYGSIQAIHAKHPEMITSENMDEYARLRRDVWAY</sequence>
<dbReference type="Pfam" id="PF00867">
    <property type="entry name" value="XPG_I"/>
    <property type="match status" value="1"/>
</dbReference>